<dbReference type="Pfam" id="PF00072">
    <property type="entry name" value="Response_reg"/>
    <property type="match status" value="1"/>
</dbReference>
<evidence type="ECO:0000256" key="1">
    <source>
        <dbReference type="ARBA" id="ARBA00023125"/>
    </source>
</evidence>
<keyword evidence="7" id="KW-1185">Reference proteome</keyword>
<dbReference type="Proteomes" id="UP000316416">
    <property type="component" value="Chromosome"/>
</dbReference>
<dbReference type="Pfam" id="PF00486">
    <property type="entry name" value="Trans_reg_C"/>
    <property type="match status" value="1"/>
</dbReference>
<evidence type="ECO:0000259" key="5">
    <source>
        <dbReference type="PROSITE" id="PS51755"/>
    </source>
</evidence>
<dbReference type="RefSeq" id="WP_142872040.1">
    <property type="nucleotide sequence ID" value="NZ_CP045503.2"/>
</dbReference>
<evidence type="ECO:0000313" key="6">
    <source>
        <dbReference type="EMBL" id="QPG56662.1"/>
    </source>
</evidence>
<reference evidence="6" key="1">
    <citation type="submission" date="2021-07" db="EMBL/GenBank/DDBJ databases">
        <title>Shewanella sp. YLB-07 whole genome sequence.</title>
        <authorList>
            <person name="Yu L."/>
        </authorList>
    </citation>
    <scope>NUCLEOTIDE SEQUENCE</scope>
    <source>
        <strain evidence="6">YLB-08</strain>
    </source>
</reference>
<dbReference type="SUPFAM" id="SSF52172">
    <property type="entry name" value="CheY-like"/>
    <property type="match status" value="1"/>
</dbReference>
<dbReference type="EMBL" id="CP045503">
    <property type="protein sequence ID" value="QPG56662.1"/>
    <property type="molecule type" value="Genomic_DNA"/>
</dbReference>
<dbReference type="InterPro" id="IPR001867">
    <property type="entry name" value="OmpR/PhoB-type_DNA-bd"/>
</dbReference>
<proteinExistence type="predicted"/>
<dbReference type="InterPro" id="IPR036388">
    <property type="entry name" value="WH-like_DNA-bd_sf"/>
</dbReference>
<dbReference type="CDD" id="cd00156">
    <property type="entry name" value="REC"/>
    <property type="match status" value="1"/>
</dbReference>
<evidence type="ECO:0000256" key="3">
    <source>
        <dbReference type="PROSITE-ProRule" id="PRU01091"/>
    </source>
</evidence>
<evidence type="ECO:0000313" key="7">
    <source>
        <dbReference type="Proteomes" id="UP000316416"/>
    </source>
</evidence>
<dbReference type="InterPro" id="IPR011006">
    <property type="entry name" value="CheY-like_superfamily"/>
</dbReference>
<dbReference type="PROSITE" id="PS50110">
    <property type="entry name" value="RESPONSE_REGULATORY"/>
    <property type="match status" value="1"/>
</dbReference>
<feature type="domain" description="Response regulatory" evidence="4">
    <location>
        <begin position="228"/>
        <end position="341"/>
    </location>
</feature>
<dbReference type="SUPFAM" id="SSF46894">
    <property type="entry name" value="C-terminal effector domain of the bipartite response regulators"/>
    <property type="match status" value="1"/>
</dbReference>
<dbReference type="Gene3D" id="1.10.10.10">
    <property type="entry name" value="Winged helix-like DNA-binding domain superfamily/Winged helix DNA-binding domain"/>
    <property type="match status" value="1"/>
</dbReference>
<evidence type="ECO:0000259" key="4">
    <source>
        <dbReference type="PROSITE" id="PS50110"/>
    </source>
</evidence>
<feature type="modified residue" description="4-aspartylphosphate" evidence="2">
    <location>
        <position position="277"/>
    </location>
</feature>
<dbReference type="InterPro" id="IPR001789">
    <property type="entry name" value="Sig_transdc_resp-reg_receiver"/>
</dbReference>
<dbReference type="SMART" id="SM00862">
    <property type="entry name" value="Trans_reg_C"/>
    <property type="match status" value="1"/>
</dbReference>
<evidence type="ECO:0000256" key="2">
    <source>
        <dbReference type="PROSITE-ProRule" id="PRU00169"/>
    </source>
</evidence>
<gene>
    <name evidence="6" type="ORF">FM038_003905</name>
</gene>
<keyword evidence="2" id="KW-0597">Phosphoprotein</keyword>
<dbReference type="InterPro" id="IPR016032">
    <property type="entry name" value="Sig_transdc_resp-reg_C-effctor"/>
</dbReference>
<feature type="domain" description="OmpR/PhoB-type" evidence="5">
    <location>
        <begin position="1"/>
        <end position="98"/>
    </location>
</feature>
<dbReference type="PROSITE" id="PS51755">
    <property type="entry name" value="OMPR_PHOB"/>
    <property type="match status" value="1"/>
</dbReference>
<protein>
    <submittedName>
        <fullName evidence="6">Response regulator</fullName>
    </submittedName>
</protein>
<sequence length="341" mass="38704">MYIRFDEFSIDTLQLEFIIKGHPVPVDERVCLLFSLLIENYPSHCNKQICLDHIWPDTIVSDMSLSKLVSDARKVFKQAGCSVAIIQTVHGRGYRLSQELGKQLANNFVPQDKSIIQPISVNELSLEQGSDTKQPKYDNGAKVNRQVSTLDNDSRYFSIKLTVFRNKLDALVREWPRVSSIFCSIIVSVVVLYALASTHVFDHFLISGHSEISEKEIVYSEPVDAIGRVLWVDDYPENNSVEREFLRSQHLGVYSTTSSKEALLLLSLYQYDVIISDMGREEDAIAGLKLLEKMRADGNKIPFYIYTLNATEELIEQVRLSDGQGVAVDSTALFKQVMQHF</sequence>
<dbReference type="Gene3D" id="3.40.50.2300">
    <property type="match status" value="1"/>
</dbReference>
<accession>A0ABX6V242</accession>
<keyword evidence="1 3" id="KW-0238">DNA-binding</keyword>
<organism evidence="6 7">
    <name type="scientific">Shewanella eurypsychrophilus</name>
    <dbReference type="NCBI Taxonomy" id="2593656"/>
    <lineage>
        <taxon>Bacteria</taxon>
        <taxon>Pseudomonadati</taxon>
        <taxon>Pseudomonadota</taxon>
        <taxon>Gammaproteobacteria</taxon>
        <taxon>Alteromonadales</taxon>
        <taxon>Shewanellaceae</taxon>
        <taxon>Shewanella</taxon>
    </lineage>
</organism>
<name>A0ABX6V242_9GAMM</name>
<feature type="DNA-binding region" description="OmpR/PhoB-type" evidence="3">
    <location>
        <begin position="1"/>
        <end position="98"/>
    </location>
</feature>